<keyword evidence="2" id="KW-1185">Reference proteome</keyword>
<dbReference type="Proteomes" id="UP001175226">
    <property type="component" value="Unassembled WGS sequence"/>
</dbReference>
<accession>A0AA39IYK6</accession>
<evidence type="ECO:0000313" key="2">
    <source>
        <dbReference type="Proteomes" id="UP001175226"/>
    </source>
</evidence>
<protein>
    <submittedName>
        <fullName evidence="1">Uncharacterized protein</fullName>
    </submittedName>
</protein>
<organism evidence="1 2">
    <name type="scientific">Armillaria borealis</name>
    <dbReference type="NCBI Taxonomy" id="47425"/>
    <lineage>
        <taxon>Eukaryota</taxon>
        <taxon>Fungi</taxon>
        <taxon>Dikarya</taxon>
        <taxon>Basidiomycota</taxon>
        <taxon>Agaricomycotina</taxon>
        <taxon>Agaricomycetes</taxon>
        <taxon>Agaricomycetidae</taxon>
        <taxon>Agaricales</taxon>
        <taxon>Marasmiineae</taxon>
        <taxon>Physalacriaceae</taxon>
        <taxon>Armillaria</taxon>
    </lineage>
</organism>
<reference evidence="1" key="1">
    <citation type="submission" date="2023-06" db="EMBL/GenBank/DDBJ databases">
        <authorList>
            <consortium name="Lawrence Berkeley National Laboratory"/>
            <person name="Ahrendt S."/>
            <person name="Sahu N."/>
            <person name="Indic B."/>
            <person name="Wong-Bajracharya J."/>
            <person name="Merenyi Z."/>
            <person name="Ke H.-M."/>
            <person name="Monk M."/>
            <person name="Kocsube S."/>
            <person name="Drula E."/>
            <person name="Lipzen A."/>
            <person name="Balint B."/>
            <person name="Henrissat B."/>
            <person name="Andreopoulos B."/>
            <person name="Martin F.M."/>
            <person name="Harder C.B."/>
            <person name="Rigling D."/>
            <person name="Ford K.L."/>
            <person name="Foster G.D."/>
            <person name="Pangilinan J."/>
            <person name="Papanicolaou A."/>
            <person name="Barry K."/>
            <person name="LaButti K."/>
            <person name="Viragh M."/>
            <person name="Koriabine M."/>
            <person name="Yan M."/>
            <person name="Riley R."/>
            <person name="Champramary S."/>
            <person name="Plett K.L."/>
            <person name="Tsai I.J."/>
            <person name="Slot J."/>
            <person name="Sipos G."/>
            <person name="Plett J."/>
            <person name="Nagy L.G."/>
            <person name="Grigoriev I.V."/>
        </authorList>
    </citation>
    <scope>NUCLEOTIDE SEQUENCE</scope>
    <source>
        <strain evidence="1">FPL87.14</strain>
    </source>
</reference>
<dbReference type="AlphaFoldDB" id="A0AA39IYK6"/>
<proteinExistence type="predicted"/>
<evidence type="ECO:0000313" key="1">
    <source>
        <dbReference type="EMBL" id="KAK0431544.1"/>
    </source>
</evidence>
<dbReference type="EMBL" id="JAUEPT010000111">
    <property type="protein sequence ID" value="KAK0431544.1"/>
    <property type="molecule type" value="Genomic_DNA"/>
</dbReference>
<sequence>MSAPFTLAEELAPVLQQIVALDIFLRCAKEEQDIILADQGRLQREIYANCKTSEVILSRLSPEFIPKKLARQSTKSTRSSQALGLDSSALKIYSSRKRKAEVDEEQSSSNRPWYQTIGTLKGIRRSRHRRSAEGNEPTRKERAILWLRNAFVFAFTNVYRYTTIYQILYMGMSSSVPAGATFWAEIVGLIPRCTIIGSAPYKEQDVEDAIHLRPRDSEKHLIIITRLTWHSTPAFLFGTLSGYLSVYLATGPLQCDKSKACIVLDHMVYIHSVQFTLHHSRALPAKTTEDLDRGIQVISAYL</sequence>
<name>A0AA39IYK6_9AGAR</name>
<gene>
    <name evidence="1" type="ORF">EV421DRAFT_1742983</name>
</gene>
<comment type="caution">
    <text evidence="1">The sequence shown here is derived from an EMBL/GenBank/DDBJ whole genome shotgun (WGS) entry which is preliminary data.</text>
</comment>